<evidence type="ECO:0000259" key="1">
    <source>
        <dbReference type="Pfam" id="PF03101"/>
    </source>
</evidence>
<evidence type="ECO:0000313" key="3">
    <source>
        <dbReference type="Proteomes" id="UP000807115"/>
    </source>
</evidence>
<sequence>MDAGDHSSKQSVDESPMICSSQFIRPMATQVPNSMSQGPLPSGNEIFADRPSFIHLNPVPTGQIPLRRKRGKHGPEVRIAPLAENPVTQALKSYINRPGEPVFLPAVGMEFNSAKDAKDFYNLYSWEIGFGIRKGRNHTNDNNYMTRQDLVCSCEGLSPNINASTCRTGCKAMIRPHRTSDHGWVISRVETKHNHPLSATYGENKQ</sequence>
<proteinExistence type="predicted"/>
<reference evidence="2" key="2">
    <citation type="submission" date="2020-10" db="EMBL/GenBank/DDBJ databases">
        <authorList>
            <person name="Cooper E.A."/>
            <person name="Brenton Z.W."/>
            <person name="Flinn B.S."/>
            <person name="Jenkins J."/>
            <person name="Shu S."/>
            <person name="Flowers D."/>
            <person name="Luo F."/>
            <person name="Wang Y."/>
            <person name="Xia P."/>
            <person name="Barry K."/>
            <person name="Daum C."/>
            <person name="Lipzen A."/>
            <person name="Yoshinaga Y."/>
            <person name="Schmutz J."/>
            <person name="Saski C."/>
            <person name="Vermerris W."/>
            <person name="Kresovich S."/>
        </authorList>
    </citation>
    <scope>NUCLEOTIDE SEQUENCE</scope>
</reference>
<dbReference type="PANTHER" id="PTHR47482:SF5">
    <property type="entry name" value="FAR1 DOMAIN-CONTAINING PROTEIN"/>
    <property type="match status" value="1"/>
</dbReference>
<reference evidence="2" key="1">
    <citation type="journal article" date="2019" name="BMC Genomics">
        <title>A new reference genome for Sorghum bicolor reveals high levels of sequence similarity between sweet and grain genotypes: implications for the genetics of sugar metabolism.</title>
        <authorList>
            <person name="Cooper E.A."/>
            <person name="Brenton Z.W."/>
            <person name="Flinn B.S."/>
            <person name="Jenkins J."/>
            <person name="Shu S."/>
            <person name="Flowers D."/>
            <person name="Luo F."/>
            <person name="Wang Y."/>
            <person name="Xia P."/>
            <person name="Barry K."/>
            <person name="Daum C."/>
            <person name="Lipzen A."/>
            <person name="Yoshinaga Y."/>
            <person name="Schmutz J."/>
            <person name="Saski C."/>
            <person name="Vermerris W."/>
            <person name="Kresovich S."/>
        </authorList>
    </citation>
    <scope>NUCLEOTIDE SEQUENCE</scope>
</reference>
<dbReference type="AlphaFoldDB" id="A0A921QUY5"/>
<dbReference type="EMBL" id="CM027684">
    <property type="protein sequence ID" value="KAG0528689.1"/>
    <property type="molecule type" value="Genomic_DNA"/>
</dbReference>
<protein>
    <recommendedName>
        <fullName evidence="1">FAR1 domain-containing protein</fullName>
    </recommendedName>
</protein>
<accession>A0A921QUY5</accession>
<comment type="caution">
    <text evidence="2">The sequence shown here is derived from an EMBL/GenBank/DDBJ whole genome shotgun (WGS) entry which is preliminary data.</text>
</comment>
<dbReference type="PANTHER" id="PTHR47482">
    <property type="entry name" value="OS11G0632001 PROTEIN"/>
    <property type="match status" value="1"/>
</dbReference>
<name>A0A921QUY5_SORBI</name>
<dbReference type="Proteomes" id="UP000807115">
    <property type="component" value="Chromosome 5"/>
</dbReference>
<dbReference type="InterPro" id="IPR004330">
    <property type="entry name" value="FAR1_DNA_bnd_dom"/>
</dbReference>
<dbReference type="Pfam" id="PF03101">
    <property type="entry name" value="FAR1"/>
    <property type="match status" value="1"/>
</dbReference>
<evidence type="ECO:0000313" key="2">
    <source>
        <dbReference type="EMBL" id="KAG0528689.1"/>
    </source>
</evidence>
<gene>
    <name evidence="2" type="ORF">BDA96_05G033600</name>
</gene>
<organism evidence="2 3">
    <name type="scientific">Sorghum bicolor</name>
    <name type="common">Sorghum</name>
    <name type="synonym">Sorghum vulgare</name>
    <dbReference type="NCBI Taxonomy" id="4558"/>
    <lineage>
        <taxon>Eukaryota</taxon>
        <taxon>Viridiplantae</taxon>
        <taxon>Streptophyta</taxon>
        <taxon>Embryophyta</taxon>
        <taxon>Tracheophyta</taxon>
        <taxon>Spermatophyta</taxon>
        <taxon>Magnoliopsida</taxon>
        <taxon>Liliopsida</taxon>
        <taxon>Poales</taxon>
        <taxon>Poaceae</taxon>
        <taxon>PACMAD clade</taxon>
        <taxon>Panicoideae</taxon>
        <taxon>Andropogonodae</taxon>
        <taxon>Andropogoneae</taxon>
        <taxon>Sorghinae</taxon>
        <taxon>Sorghum</taxon>
    </lineage>
</organism>
<feature type="domain" description="FAR1" evidence="1">
    <location>
        <begin position="119"/>
        <end position="198"/>
    </location>
</feature>